<evidence type="ECO:0000256" key="1">
    <source>
        <dbReference type="SAM" id="Phobius"/>
    </source>
</evidence>
<keyword evidence="1" id="KW-0472">Membrane</keyword>
<evidence type="ECO:0008006" key="4">
    <source>
        <dbReference type="Google" id="ProtNLM"/>
    </source>
</evidence>
<evidence type="ECO:0000313" key="3">
    <source>
        <dbReference type="Proteomes" id="UP001500839"/>
    </source>
</evidence>
<accession>A0ABP9CDH8</accession>
<keyword evidence="1" id="KW-0812">Transmembrane</keyword>
<keyword evidence="1" id="KW-1133">Transmembrane helix</keyword>
<protein>
    <recommendedName>
        <fullName evidence="4">Apolipoprotein N-acyltransferase</fullName>
    </recommendedName>
</protein>
<sequence length="114" mass="12575">MLAACAVVAAVAGAVLPRRARFTPKGLPWFWLVFPATCLVAAWWVGASIGWVGNLGGSARFFWDAFTSAPEGQQFLSNEQFQQMQDQRRLRRVLPAAAAVGAVLSAWAWRKRRV</sequence>
<evidence type="ECO:0000313" key="2">
    <source>
        <dbReference type="EMBL" id="GAA4808835.1"/>
    </source>
</evidence>
<keyword evidence="3" id="KW-1185">Reference proteome</keyword>
<organism evidence="2 3">
    <name type="scientific">Tomitella cavernea</name>
    <dbReference type="NCBI Taxonomy" id="1387982"/>
    <lineage>
        <taxon>Bacteria</taxon>
        <taxon>Bacillati</taxon>
        <taxon>Actinomycetota</taxon>
        <taxon>Actinomycetes</taxon>
        <taxon>Mycobacteriales</taxon>
        <taxon>Tomitella</taxon>
    </lineage>
</organism>
<name>A0ABP9CDH8_9ACTN</name>
<dbReference type="Proteomes" id="UP001500839">
    <property type="component" value="Unassembled WGS sequence"/>
</dbReference>
<feature type="transmembrane region" description="Helical" evidence="1">
    <location>
        <begin position="93"/>
        <end position="109"/>
    </location>
</feature>
<gene>
    <name evidence="2" type="ORF">GCM10023353_10740</name>
</gene>
<dbReference type="EMBL" id="BAABKQ010000001">
    <property type="protein sequence ID" value="GAA4808835.1"/>
    <property type="molecule type" value="Genomic_DNA"/>
</dbReference>
<feature type="transmembrane region" description="Helical" evidence="1">
    <location>
        <begin position="29"/>
        <end position="52"/>
    </location>
</feature>
<reference evidence="3" key="1">
    <citation type="journal article" date="2019" name="Int. J. Syst. Evol. Microbiol.">
        <title>The Global Catalogue of Microorganisms (GCM) 10K type strain sequencing project: providing services to taxonomists for standard genome sequencing and annotation.</title>
        <authorList>
            <consortium name="The Broad Institute Genomics Platform"/>
            <consortium name="The Broad Institute Genome Sequencing Center for Infectious Disease"/>
            <person name="Wu L."/>
            <person name="Ma J."/>
        </authorList>
    </citation>
    <scope>NUCLEOTIDE SEQUENCE [LARGE SCALE GENOMIC DNA]</scope>
    <source>
        <strain evidence="3">JCM 18542</strain>
    </source>
</reference>
<comment type="caution">
    <text evidence="2">The sequence shown here is derived from an EMBL/GenBank/DDBJ whole genome shotgun (WGS) entry which is preliminary data.</text>
</comment>
<proteinExistence type="predicted"/>